<dbReference type="Proteomes" id="UP000811255">
    <property type="component" value="Unassembled WGS sequence"/>
</dbReference>
<reference evidence="1 2" key="1">
    <citation type="submission" date="2021-05" db="EMBL/GenBank/DDBJ databases">
        <title>Croceibacterium sp. LX-88 genome sequence.</title>
        <authorList>
            <person name="Luo X."/>
        </authorList>
    </citation>
    <scope>NUCLEOTIDE SEQUENCE [LARGE SCALE GENOMIC DNA]</scope>
    <source>
        <strain evidence="1 2">LX-88</strain>
    </source>
</reference>
<name>A0ABS5W2I7_9SPHN</name>
<gene>
    <name evidence="1" type="ORF">KK137_06375</name>
</gene>
<comment type="caution">
    <text evidence="1">The sequence shown here is derived from an EMBL/GenBank/DDBJ whole genome shotgun (WGS) entry which is preliminary data.</text>
</comment>
<dbReference type="EMBL" id="JAHFVK010000001">
    <property type="protein sequence ID" value="MBT2133955.1"/>
    <property type="molecule type" value="Genomic_DNA"/>
</dbReference>
<evidence type="ECO:0000313" key="2">
    <source>
        <dbReference type="Proteomes" id="UP000811255"/>
    </source>
</evidence>
<evidence type="ECO:0000313" key="1">
    <source>
        <dbReference type="EMBL" id="MBT2133955.1"/>
    </source>
</evidence>
<proteinExistence type="predicted"/>
<accession>A0ABS5W2I7</accession>
<keyword evidence="2" id="KW-1185">Reference proteome</keyword>
<dbReference type="RefSeq" id="WP_214535320.1">
    <property type="nucleotide sequence ID" value="NZ_JAHFVK010000001.1"/>
</dbReference>
<protein>
    <submittedName>
        <fullName evidence="1">Uncharacterized protein</fullName>
    </submittedName>
</protein>
<sequence length="201" mass="23169">MNEASITTYCGLLEEIKYRTEAIQSLLAGQLPVRAKIGEELCYLQLRMICELIALGCLVIHGDLKPKAKLYRTYKADWIISELEKLHPQFYPTPLENEDDHSDAIPSWRHKKSGFLTRQDLSKLWNREAGSKLHRGSVKNILAKDDNLSLSTVKSWLEKVISLLNRHIIISPDEKQIYYFVMQSKNSGSVDYNIFSLRSDR</sequence>
<organism evidence="1 2">
    <name type="scientific">Croceibacterium selenioxidans</name>
    <dbReference type="NCBI Taxonomy" id="2838833"/>
    <lineage>
        <taxon>Bacteria</taxon>
        <taxon>Pseudomonadati</taxon>
        <taxon>Pseudomonadota</taxon>
        <taxon>Alphaproteobacteria</taxon>
        <taxon>Sphingomonadales</taxon>
        <taxon>Erythrobacteraceae</taxon>
        <taxon>Croceibacterium</taxon>
    </lineage>
</organism>